<reference evidence="1 2" key="1">
    <citation type="submission" date="2014-03" db="EMBL/GenBank/DDBJ databases">
        <title>Draft Genome of Photorhabdus temperata Meg1.</title>
        <authorList>
            <person name="Hurst S.G.IV."/>
            <person name="Morris K."/>
            <person name="Thomas K."/>
            <person name="Tisa L.S."/>
        </authorList>
    </citation>
    <scope>NUCLEOTIDE SEQUENCE [LARGE SCALE GENOMIC DNA]</scope>
    <source>
        <strain evidence="1 2">Meg1</strain>
    </source>
</reference>
<name>A0A081S1J0_PHOTE</name>
<dbReference type="Proteomes" id="UP000028002">
    <property type="component" value="Unassembled WGS sequence"/>
</dbReference>
<dbReference type="AlphaFoldDB" id="A0A081S1J0"/>
<protein>
    <submittedName>
        <fullName evidence="1">Uncharacterized protein</fullName>
    </submittedName>
</protein>
<dbReference type="EMBL" id="JGVH01000004">
    <property type="protein sequence ID" value="KER04793.1"/>
    <property type="molecule type" value="Genomic_DNA"/>
</dbReference>
<accession>A0A081S1J0</accession>
<dbReference type="RefSeq" id="WP_036837154.1">
    <property type="nucleotide sequence ID" value="NZ_CAWLUD010000004.1"/>
</dbReference>
<comment type="caution">
    <text evidence="1">The sequence shown here is derived from an EMBL/GenBank/DDBJ whole genome shotgun (WGS) entry which is preliminary data.</text>
</comment>
<gene>
    <name evidence="1" type="ORF">MEG1DRAFT_00579</name>
</gene>
<sequence length="309" mass="34939">MVYEYDKTNDRKRKRSTQLADSEEELFIQVLDLPQSSQNNPSRDVLNMEDQHETPKDFIDRTGRGKLFRAIRMMASDKREPITENQVIVPPDGDLFTELKDKHQDRADEYKKLKKWPEYALIKATAPTANTPIAQHISGDNVLSAYISTGDAKGAAQNTVMNWNGIGPVSERRKRPEKTWSPIIEIDVSKLPDTTKIFDLNKPDSTFFDAMNSNIAQNAFADKEVLISPEIPGNAIVRVINDPEEIKQLADLNPSHSPIAKKSAIPEEKIIFGEKTSSSIYDSDATISSELPVFQKRKKPRNIRTRTDS</sequence>
<evidence type="ECO:0000313" key="2">
    <source>
        <dbReference type="Proteomes" id="UP000028002"/>
    </source>
</evidence>
<evidence type="ECO:0000313" key="1">
    <source>
        <dbReference type="EMBL" id="KER04793.1"/>
    </source>
</evidence>
<organism evidence="1 2">
    <name type="scientific">Photorhabdus temperata subsp. temperata Meg1</name>
    <dbReference type="NCBI Taxonomy" id="1393735"/>
    <lineage>
        <taxon>Bacteria</taxon>
        <taxon>Pseudomonadati</taxon>
        <taxon>Pseudomonadota</taxon>
        <taxon>Gammaproteobacteria</taxon>
        <taxon>Enterobacterales</taxon>
        <taxon>Morganellaceae</taxon>
        <taxon>Photorhabdus</taxon>
    </lineage>
</organism>
<dbReference type="PATRIC" id="fig|1393735.3.peg.589"/>
<proteinExistence type="predicted"/>